<feature type="compositionally biased region" description="Basic residues" evidence="3">
    <location>
        <begin position="10"/>
        <end position="24"/>
    </location>
</feature>
<feature type="compositionally biased region" description="Low complexity" evidence="3">
    <location>
        <begin position="216"/>
        <end position="227"/>
    </location>
</feature>
<accession>A0A9N8ZK00</accession>
<dbReference type="Pfam" id="PF13865">
    <property type="entry name" value="FoP_duplication"/>
    <property type="match status" value="1"/>
</dbReference>
<dbReference type="Proteomes" id="UP000789572">
    <property type="component" value="Unassembled WGS sequence"/>
</dbReference>
<keyword evidence="1 2" id="KW-0694">RNA-binding</keyword>
<evidence type="ECO:0000259" key="4">
    <source>
        <dbReference type="PROSITE" id="PS50102"/>
    </source>
</evidence>
<dbReference type="PROSITE" id="PS50102">
    <property type="entry name" value="RRM"/>
    <property type="match status" value="1"/>
</dbReference>
<dbReference type="AlphaFoldDB" id="A0A9N8ZK00"/>
<dbReference type="OrthoDB" id="346839at2759"/>
<dbReference type="InterPro" id="IPR000504">
    <property type="entry name" value="RRM_dom"/>
</dbReference>
<evidence type="ECO:0000256" key="1">
    <source>
        <dbReference type="ARBA" id="ARBA00022884"/>
    </source>
</evidence>
<dbReference type="SMART" id="SM00360">
    <property type="entry name" value="RRM"/>
    <property type="match status" value="1"/>
</dbReference>
<dbReference type="InterPro" id="IPR025715">
    <property type="entry name" value="FoP_C"/>
</dbReference>
<dbReference type="InterPro" id="IPR051229">
    <property type="entry name" value="ALYREF_mRNA_export"/>
</dbReference>
<dbReference type="SUPFAM" id="SSF54928">
    <property type="entry name" value="RNA-binding domain, RBD"/>
    <property type="match status" value="1"/>
</dbReference>
<dbReference type="GO" id="GO:0006406">
    <property type="term" value="P:mRNA export from nucleus"/>
    <property type="evidence" value="ECO:0007669"/>
    <property type="project" value="TreeGrafter"/>
</dbReference>
<dbReference type="Gene3D" id="3.30.70.330">
    <property type="match status" value="1"/>
</dbReference>
<proteinExistence type="predicted"/>
<sequence length="306" mass="34181">MAIDDFGANRNRRNRRIPPIRRIGRNNLQSGGAKRTGRVRSTPYDRSRPPRGDINGQWSHDLFEDGAENSRRSSAISKRLTLNQNGNPRLIVENLFYEVTQDDLQELFSEYGSIKKIYLHYDRAGRSTGVADVTFENSGDAATALNKLDGVELDGQKMHIKFAPLKPGLKVSNGRSSNSSSWNASVFDRLGDSRGSSIKQDSSNIHSRIGRTKTDSNSASNSGSRLSGRLRERAHDTSGQDNDRRKVSSQRKVITYDELDADLDAYMAIDQDINVDGAVIDLKSPSKRGEAPWYYVQQRGFFVSAH</sequence>
<dbReference type="PANTHER" id="PTHR19965:SF82">
    <property type="entry name" value="THO COMPLEX SUBUNIT 4"/>
    <property type="match status" value="1"/>
</dbReference>
<keyword evidence="6" id="KW-1185">Reference proteome</keyword>
<dbReference type="Pfam" id="PF00076">
    <property type="entry name" value="RRM_1"/>
    <property type="match status" value="1"/>
</dbReference>
<dbReference type="EMBL" id="CAJVPJ010000227">
    <property type="protein sequence ID" value="CAG8498387.1"/>
    <property type="molecule type" value="Genomic_DNA"/>
</dbReference>
<feature type="compositionally biased region" description="Basic and acidic residues" evidence="3">
    <location>
        <begin position="229"/>
        <end position="246"/>
    </location>
</feature>
<dbReference type="InterPro" id="IPR012677">
    <property type="entry name" value="Nucleotide-bd_a/b_plait_sf"/>
</dbReference>
<organism evidence="5 6">
    <name type="scientific">Paraglomus occultum</name>
    <dbReference type="NCBI Taxonomy" id="144539"/>
    <lineage>
        <taxon>Eukaryota</taxon>
        <taxon>Fungi</taxon>
        <taxon>Fungi incertae sedis</taxon>
        <taxon>Mucoromycota</taxon>
        <taxon>Glomeromycotina</taxon>
        <taxon>Glomeromycetes</taxon>
        <taxon>Paraglomerales</taxon>
        <taxon>Paraglomeraceae</taxon>
        <taxon>Paraglomus</taxon>
    </lineage>
</organism>
<reference evidence="5" key="1">
    <citation type="submission" date="2021-06" db="EMBL/GenBank/DDBJ databases">
        <authorList>
            <person name="Kallberg Y."/>
            <person name="Tangrot J."/>
            <person name="Rosling A."/>
        </authorList>
    </citation>
    <scope>NUCLEOTIDE SEQUENCE</scope>
    <source>
        <strain evidence="5">IA702</strain>
    </source>
</reference>
<feature type="region of interest" description="Disordered" evidence="3">
    <location>
        <begin position="1"/>
        <end position="61"/>
    </location>
</feature>
<evidence type="ECO:0000256" key="3">
    <source>
        <dbReference type="SAM" id="MobiDB-lite"/>
    </source>
</evidence>
<dbReference type="GO" id="GO:0005634">
    <property type="term" value="C:nucleus"/>
    <property type="evidence" value="ECO:0007669"/>
    <property type="project" value="TreeGrafter"/>
</dbReference>
<feature type="region of interest" description="Disordered" evidence="3">
    <location>
        <begin position="193"/>
        <end position="249"/>
    </location>
</feature>
<evidence type="ECO:0000313" key="5">
    <source>
        <dbReference type="EMBL" id="CAG8498387.1"/>
    </source>
</evidence>
<evidence type="ECO:0000256" key="2">
    <source>
        <dbReference type="PROSITE-ProRule" id="PRU00176"/>
    </source>
</evidence>
<dbReference type="InterPro" id="IPR035979">
    <property type="entry name" value="RBD_domain_sf"/>
</dbReference>
<dbReference type="CDD" id="cd12418">
    <property type="entry name" value="RRM_Aly_REF_like"/>
    <property type="match status" value="1"/>
</dbReference>
<evidence type="ECO:0000313" key="6">
    <source>
        <dbReference type="Proteomes" id="UP000789572"/>
    </source>
</evidence>
<feature type="domain" description="RRM" evidence="4">
    <location>
        <begin position="88"/>
        <end position="165"/>
    </location>
</feature>
<gene>
    <name evidence="5" type="ORF">POCULU_LOCUS2442</name>
</gene>
<comment type="caution">
    <text evidence="5">The sequence shown here is derived from an EMBL/GenBank/DDBJ whole genome shotgun (WGS) entry which is preliminary data.</text>
</comment>
<dbReference type="PANTHER" id="PTHR19965">
    <property type="entry name" value="RNA AND EXPORT FACTOR BINDING PROTEIN"/>
    <property type="match status" value="1"/>
</dbReference>
<protein>
    <submittedName>
        <fullName evidence="5">9131_t:CDS:1</fullName>
    </submittedName>
</protein>
<name>A0A9N8ZK00_9GLOM</name>
<feature type="compositionally biased region" description="Polar residues" evidence="3">
    <location>
        <begin position="194"/>
        <end position="206"/>
    </location>
</feature>
<dbReference type="GO" id="GO:0003729">
    <property type="term" value="F:mRNA binding"/>
    <property type="evidence" value="ECO:0007669"/>
    <property type="project" value="TreeGrafter"/>
</dbReference>